<dbReference type="RefSeq" id="WP_048428204.1">
    <property type="nucleotide sequence ID" value="NZ_JTHF01000116.1"/>
</dbReference>
<reference evidence="2 3" key="1">
    <citation type="submission" date="2014-11" db="EMBL/GenBank/DDBJ databases">
        <title>Comparative genomics of Methylobacterium species.</title>
        <authorList>
            <person name="Chaudhry V."/>
            <person name="Patil P.B."/>
        </authorList>
    </citation>
    <scope>NUCLEOTIDE SEQUENCE [LARGE SCALE GENOMIC DNA]</scope>
    <source>
        <strain evidence="2 3">SE3.6</strain>
    </source>
</reference>
<organism evidence="2 3">
    <name type="scientific">Methylobacterium indicum</name>
    <dbReference type="NCBI Taxonomy" id="1775910"/>
    <lineage>
        <taxon>Bacteria</taxon>
        <taxon>Pseudomonadati</taxon>
        <taxon>Pseudomonadota</taxon>
        <taxon>Alphaproteobacteria</taxon>
        <taxon>Hyphomicrobiales</taxon>
        <taxon>Methylobacteriaceae</taxon>
        <taxon>Methylobacterium</taxon>
    </lineage>
</organism>
<feature type="domain" description="DUF7831" evidence="1">
    <location>
        <begin position="3"/>
        <end position="118"/>
    </location>
</feature>
<dbReference type="Proteomes" id="UP000036471">
    <property type="component" value="Unassembled WGS sequence"/>
</dbReference>
<dbReference type="InterPro" id="IPR057153">
    <property type="entry name" value="DUF7831"/>
</dbReference>
<accession>A0ABR5HEQ4</accession>
<protein>
    <recommendedName>
        <fullName evidence="1">DUF7831 domain-containing protein</fullName>
    </recommendedName>
</protein>
<dbReference type="Pfam" id="PF25176">
    <property type="entry name" value="DUF7831"/>
    <property type="match status" value="1"/>
</dbReference>
<evidence type="ECO:0000313" key="3">
    <source>
        <dbReference type="Proteomes" id="UP000036471"/>
    </source>
</evidence>
<keyword evidence="3" id="KW-1185">Reference proteome</keyword>
<sequence>MPIRFERRITREMVRASPEALFVFGDNLARAGYGGQAREMRGEPNAVGIPTKRSPSMAPGAFFTDEDLRAFLVAATPAFQALAQHLARGRVVVMPAEGIGTGLADLQRRAPRIWGSLQRALARLETIEPTRI</sequence>
<evidence type="ECO:0000313" key="2">
    <source>
        <dbReference type="EMBL" id="KMO25050.1"/>
    </source>
</evidence>
<name>A0ABR5HEQ4_9HYPH</name>
<comment type="caution">
    <text evidence="2">The sequence shown here is derived from an EMBL/GenBank/DDBJ whole genome shotgun (WGS) entry which is preliminary data.</text>
</comment>
<dbReference type="EMBL" id="JTHG01000066">
    <property type="protein sequence ID" value="KMO25050.1"/>
    <property type="molecule type" value="Genomic_DNA"/>
</dbReference>
<gene>
    <name evidence="2" type="ORF">QR79_09760</name>
</gene>
<evidence type="ECO:0000259" key="1">
    <source>
        <dbReference type="Pfam" id="PF25176"/>
    </source>
</evidence>
<proteinExistence type="predicted"/>